<keyword evidence="3" id="KW-1185">Reference proteome</keyword>
<dbReference type="Pfam" id="PF25821">
    <property type="entry name" value="DUF7950"/>
    <property type="match status" value="1"/>
</dbReference>
<accession>A0A1U8B4Z5</accession>
<dbReference type="Proteomes" id="UP000189703">
    <property type="component" value="Unplaced"/>
</dbReference>
<proteinExistence type="predicted"/>
<organism evidence="3 4">
    <name type="scientific">Nelumbo nucifera</name>
    <name type="common">Sacred lotus</name>
    <dbReference type="NCBI Taxonomy" id="4432"/>
    <lineage>
        <taxon>Eukaryota</taxon>
        <taxon>Viridiplantae</taxon>
        <taxon>Streptophyta</taxon>
        <taxon>Embryophyta</taxon>
        <taxon>Tracheophyta</taxon>
        <taxon>Spermatophyta</taxon>
        <taxon>Magnoliopsida</taxon>
        <taxon>Proteales</taxon>
        <taxon>Nelumbonaceae</taxon>
        <taxon>Nelumbo</taxon>
    </lineage>
</organism>
<evidence type="ECO:0000256" key="1">
    <source>
        <dbReference type="SAM" id="MobiDB-lite"/>
    </source>
</evidence>
<evidence type="ECO:0000313" key="4">
    <source>
        <dbReference type="RefSeq" id="XP_010274490.1"/>
    </source>
</evidence>
<feature type="region of interest" description="Disordered" evidence="1">
    <location>
        <begin position="44"/>
        <end position="75"/>
    </location>
</feature>
<dbReference type="KEGG" id="nnu:104609803"/>
<name>A0A1U8B4Z5_NELNU</name>
<feature type="compositionally biased region" description="Basic residues" evidence="1">
    <location>
        <begin position="54"/>
        <end position="66"/>
    </location>
</feature>
<dbReference type="OMA" id="RIEWGSE"/>
<gene>
    <name evidence="4" type="primary">LOC104609803</name>
</gene>
<dbReference type="RefSeq" id="XP_010274490.1">
    <property type="nucleotide sequence ID" value="XM_010276188.1"/>
</dbReference>
<dbReference type="STRING" id="4432.A0A1U8B4Z5"/>
<dbReference type="GeneID" id="104609803"/>
<dbReference type="eggNOG" id="KOG2048">
    <property type="taxonomic scope" value="Eukaryota"/>
</dbReference>
<evidence type="ECO:0000259" key="2">
    <source>
        <dbReference type="Pfam" id="PF25821"/>
    </source>
</evidence>
<protein>
    <submittedName>
        <fullName evidence="4">Uncharacterized protein LOC104609803</fullName>
    </submittedName>
</protein>
<dbReference type="InterPro" id="IPR057710">
    <property type="entry name" value="DUF7950"/>
</dbReference>
<dbReference type="PANTHER" id="PTHR33595">
    <property type="entry name" value="VON WILLEBRAND FACTOR A DOMAIN PROTEIN"/>
    <property type="match status" value="1"/>
</dbReference>
<dbReference type="PANTHER" id="PTHR33595:SF3">
    <property type="entry name" value="PAS DOMAIN-CONTAINING PROTEIN"/>
    <property type="match status" value="1"/>
</dbReference>
<dbReference type="AlphaFoldDB" id="A0A1U8B4Z5"/>
<evidence type="ECO:0000313" key="3">
    <source>
        <dbReference type="Proteomes" id="UP000189703"/>
    </source>
</evidence>
<sequence>MKETMIMNSLNIYSSSSKTDEIMSRYRPIAPKPQIPMHPILESPTAPKNFSSHLRARPTVSRKRSRTGISPATNKRTRAHLRGFSSLYHTASLAKNTLLGLSLQGFAHGFLRFPIPTPGFGPSPSMEEPTAKPSNPVTLPLLPCPSPVPVAAQSVPEMDSTNPYCSQNEEKLLDLNSRIEIPEEKDLLQKLQEPPNDLLRRMQEPPSCRSVITPQPVRPIGSSISVVFISENPTPTFNMHTSKRPEEVEEEVESEALPAVVSDSNHKVRLANSAYKEMVGQPECPWLDATYDGRLRGSACKRISGEVMLDIPGLKVPVSSNGFSCRVTIEWGSNGKKCSINAPCDVIRLSCESKDYLFTWKFHTSEASKSSFNA</sequence>
<dbReference type="OrthoDB" id="1922150at2759"/>
<feature type="domain" description="DUF7950" evidence="2">
    <location>
        <begin position="246"/>
        <end position="364"/>
    </location>
</feature>
<dbReference type="InParanoid" id="A0A1U8B4Z5"/>
<reference evidence="4" key="1">
    <citation type="submission" date="2025-08" db="UniProtKB">
        <authorList>
            <consortium name="RefSeq"/>
        </authorList>
    </citation>
    <scope>IDENTIFICATION</scope>
</reference>